<dbReference type="Gene3D" id="1.10.10.10">
    <property type="entry name" value="Winged helix-like DNA-binding domain superfamily/Winged helix DNA-binding domain"/>
    <property type="match status" value="1"/>
</dbReference>
<organism evidence="6 7">
    <name type="scientific">Saccharopolyspora gloriosae</name>
    <dbReference type="NCBI Taxonomy" id="455344"/>
    <lineage>
        <taxon>Bacteria</taxon>
        <taxon>Bacillati</taxon>
        <taxon>Actinomycetota</taxon>
        <taxon>Actinomycetes</taxon>
        <taxon>Pseudonocardiales</taxon>
        <taxon>Pseudonocardiaceae</taxon>
        <taxon>Saccharopolyspora</taxon>
    </lineage>
</organism>
<keyword evidence="3" id="KW-0804">Transcription</keyword>
<evidence type="ECO:0000256" key="3">
    <source>
        <dbReference type="ARBA" id="ARBA00023163"/>
    </source>
</evidence>
<dbReference type="SMART" id="SM00895">
    <property type="entry name" value="FCD"/>
    <property type="match status" value="1"/>
</dbReference>
<dbReference type="InterPro" id="IPR036390">
    <property type="entry name" value="WH_DNA-bd_sf"/>
</dbReference>
<reference evidence="6 7" key="1">
    <citation type="submission" date="2020-08" db="EMBL/GenBank/DDBJ databases">
        <title>Sequencing the genomes of 1000 actinobacteria strains.</title>
        <authorList>
            <person name="Klenk H.-P."/>
        </authorList>
    </citation>
    <scope>NUCLEOTIDE SEQUENCE [LARGE SCALE GENOMIC DNA]</scope>
    <source>
        <strain evidence="6 7">DSM 45582</strain>
    </source>
</reference>
<dbReference type="PANTHER" id="PTHR43537:SF24">
    <property type="entry name" value="GLUCONATE OPERON TRANSCRIPTIONAL REPRESSOR"/>
    <property type="match status" value="1"/>
</dbReference>
<gene>
    <name evidence="6" type="ORF">BJ969_003930</name>
</gene>
<proteinExistence type="predicted"/>
<dbReference type="Gene3D" id="1.20.120.530">
    <property type="entry name" value="GntR ligand-binding domain-like"/>
    <property type="match status" value="1"/>
</dbReference>
<dbReference type="SUPFAM" id="SSF48008">
    <property type="entry name" value="GntR ligand-binding domain-like"/>
    <property type="match status" value="1"/>
</dbReference>
<keyword evidence="1" id="KW-0805">Transcription regulation</keyword>
<protein>
    <submittedName>
        <fullName evidence="6">DNA-binding GntR family transcriptional regulator</fullName>
    </submittedName>
</protein>
<comment type="caution">
    <text evidence="6">The sequence shown here is derived from an EMBL/GenBank/DDBJ whole genome shotgun (WGS) entry which is preliminary data.</text>
</comment>
<feature type="domain" description="HTH gntR-type" evidence="5">
    <location>
        <begin position="2"/>
        <end position="69"/>
    </location>
</feature>
<name>A0A840NP28_9PSEU</name>
<dbReference type="GO" id="GO:0043565">
    <property type="term" value="F:sequence-specific DNA binding"/>
    <property type="evidence" value="ECO:0007669"/>
    <property type="project" value="InterPro"/>
</dbReference>
<dbReference type="RefSeq" id="WP_184480733.1">
    <property type="nucleotide sequence ID" value="NZ_JACHIV010000001.1"/>
</dbReference>
<dbReference type="InterPro" id="IPR000524">
    <property type="entry name" value="Tscrpt_reg_HTH_GntR"/>
</dbReference>
<dbReference type="PROSITE" id="PS50949">
    <property type="entry name" value="HTH_GNTR"/>
    <property type="match status" value="1"/>
</dbReference>
<dbReference type="InterPro" id="IPR008920">
    <property type="entry name" value="TF_FadR/GntR_C"/>
</dbReference>
<evidence type="ECO:0000313" key="6">
    <source>
        <dbReference type="EMBL" id="MBB5070842.1"/>
    </source>
</evidence>
<dbReference type="PRINTS" id="PR00033">
    <property type="entry name" value="HTHASNC"/>
</dbReference>
<dbReference type="AlphaFoldDB" id="A0A840NP28"/>
<dbReference type="GO" id="GO:0003700">
    <property type="term" value="F:DNA-binding transcription factor activity"/>
    <property type="evidence" value="ECO:0007669"/>
    <property type="project" value="InterPro"/>
</dbReference>
<accession>A0A840NP28</accession>
<evidence type="ECO:0000256" key="2">
    <source>
        <dbReference type="ARBA" id="ARBA00023125"/>
    </source>
</evidence>
<feature type="region of interest" description="Disordered" evidence="4">
    <location>
        <begin position="206"/>
        <end position="231"/>
    </location>
</feature>
<dbReference type="Pfam" id="PF00392">
    <property type="entry name" value="GntR"/>
    <property type="match status" value="1"/>
</dbReference>
<dbReference type="Pfam" id="PF07729">
    <property type="entry name" value="FCD"/>
    <property type="match status" value="1"/>
</dbReference>
<dbReference type="EMBL" id="JACHIV010000001">
    <property type="protein sequence ID" value="MBB5070842.1"/>
    <property type="molecule type" value="Genomic_DNA"/>
</dbReference>
<evidence type="ECO:0000259" key="5">
    <source>
        <dbReference type="PROSITE" id="PS50949"/>
    </source>
</evidence>
<evidence type="ECO:0000313" key="7">
    <source>
        <dbReference type="Proteomes" id="UP000580474"/>
    </source>
</evidence>
<evidence type="ECO:0000256" key="4">
    <source>
        <dbReference type="SAM" id="MobiDB-lite"/>
    </source>
</evidence>
<dbReference type="PRINTS" id="PR00035">
    <property type="entry name" value="HTHGNTR"/>
</dbReference>
<dbReference type="PANTHER" id="PTHR43537">
    <property type="entry name" value="TRANSCRIPTIONAL REGULATOR, GNTR FAMILY"/>
    <property type="match status" value="1"/>
</dbReference>
<dbReference type="InterPro" id="IPR036388">
    <property type="entry name" value="WH-like_DNA-bd_sf"/>
</dbReference>
<dbReference type="CDD" id="cd07377">
    <property type="entry name" value="WHTH_GntR"/>
    <property type="match status" value="1"/>
</dbReference>
<evidence type="ECO:0000256" key="1">
    <source>
        <dbReference type="ARBA" id="ARBA00023015"/>
    </source>
</evidence>
<dbReference type="InterPro" id="IPR011711">
    <property type="entry name" value="GntR_C"/>
</dbReference>
<dbReference type="SUPFAM" id="SSF46785">
    <property type="entry name" value="Winged helix' DNA-binding domain"/>
    <property type="match status" value="1"/>
</dbReference>
<dbReference type="SMART" id="SM00345">
    <property type="entry name" value="HTH_GNTR"/>
    <property type="match status" value="1"/>
</dbReference>
<keyword evidence="7" id="KW-1185">Reference proteome</keyword>
<sequence>MSQAATRAYSDLRQEILTGARPAGTRLREEELAETFGLSRTPVREALRRLESDGLVRLVPHRGAEVVRFEDEDVDELFDLRCLLESHAARRAAERGDTDVAALRELCERMEHLLHDLDDSGYEQITRLNMEFHRAVHRAGGRRLLPDLLSRVIDVPLVRRTFHQYTAAQLDRSFAQHRELVDAIAAGDGDWAHAVMQSHLRAARASLGRTPPGTSDADSPAPRTPGERQGQ</sequence>
<dbReference type="InterPro" id="IPR000485">
    <property type="entry name" value="AsnC-type_HTH_dom"/>
</dbReference>
<keyword evidence="2 6" id="KW-0238">DNA-binding</keyword>
<dbReference type="Proteomes" id="UP000580474">
    <property type="component" value="Unassembled WGS sequence"/>
</dbReference>